<dbReference type="EMBL" id="UINC01156306">
    <property type="protein sequence ID" value="SVD52649.1"/>
    <property type="molecule type" value="Genomic_DNA"/>
</dbReference>
<dbReference type="AlphaFoldDB" id="A0A382W1N7"/>
<feature type="non-terminal residue" evidence="1">
    <location>
        <position position="1"/>
    </location>
</feature>
<accession>A0A382W1N7</accession>
<protein>
    <submittedName>
        <fullName evidence="1">Uncharacterized protein</fullName>
    </submittedName>
</protein>
<feature type="non-terminal residue" evidence="1">
    <location>
        <position position="280"/>
    </location>
</feature>
<reference evidence="1" key="1">
    <citation type="submission" date="2018-05" db="EMBL/GenBank/DDBJ databases">
        <authorList>
            <person name="Lanie J.A."/>
            <person name="Ng W.-L."/>
            <person name="Kazmierczak K.M."/>
            <person name="Andrzejewski T.M."/>
            <person name="Davidsen T.M."/>
            <person name="Wayne K.J."/>
            <person name="Tettelin H."/>
            <person name="Glass J.I."/>
            <person name="Rusch D."/>
            <person name="Podicherti R."/>
            <person name="Tsui H.-C.T."/>
            <person name="Winkler M.E."/>
        </authorList>
    </citation>
    <scope>NUCLEOTIDE SEQUENCE</scope>
</reference>
<name>A0A382W1N7_9ZZZZ</name>
<gene>
    <name evidence="1" type="ORF">METZ01_LOCUS405503</name>
</gene>
<evidence type="ECO:0000313" key="1">
    <source>
        <dbReference type="EMBL" id="SVD52649.1"/>
    </source>
</evidence>
<proteinExistence type="predicted"/>
<sequence>KYILDSLVDSFIVSGTTTSGSNFLESNKRFYIGAHRTNFTGSLLEKSNTKITSLRVWMDYLDNDVLKAHAQDVRNFGTKNPYKNAYITETGKALGDSITSIPQIETLALNWDFELVTGSNTDGQFIVEDASSGSSNLISRWGWLGPITKWQHSGLGFDFPVNSTSSIDRRYVYSTKQQPPEVLNSSNMIEVRTTDDDTLFTAETRPITYFFAVEKSPYALVTDEIIKTFATVMDFNNLIGEPVNRYRQDYKQIDKLRELYFERMENDTIDFEKFVDYFKW</sequence>
<organism evidence="1">
    <name type="scientific">marine metagenome</name>
    <dbReference type="NCBI Taxonomy" id="408172"/>
    <lineage>
        <taxon>unclassified sequences</taxon>
        <taxon>metagenomes</taxon>
        <taxon>ecological metagenomes</taxon>
    </lineage>
</organism>